<evidence type="ECO:0000256" key="1">
    <source>
        <dbReference type="SAM" id="MobiDB-lite"/>
    </source>
</evidence>
<reference evidence="2 3" key="1">
    <citation type="submission" date="2024-02" db="EMBL/GenBank/DDBJ databases">
        <title>Discinaceae phylogenomics.</title>
        <authorList>
            <person name="Dirks A.C."/>
            <person name="James T.Y."/>
        </authorList>
    </citation>
    <scope>NUCLEOTIDE SEQUENCE [LARGE SCALE GENOMIC DNA]</scope>
    <source>
        <strain evidence="2 3">ACD0624</strain>
    </source>
</reference>
<evidence type="ECO:0000313" key="2">
    <source>
        <dbReference type="EMBL" id="KAL0632413.1"/>
    </source>
</evidence>
<gene>
    <name evidence="2" type="ORF">Q9L58_008699</name>
</gene>
<dbReference type="EMBL" id="JBBBZM010000170">
    <property type="protein sequence ID" value="KAL0632413.1"/>
    <property type="molecule type" value="Genomic_DNA"/>
</dbReference>
<keyword evidence="3" id="KW-1185">Reference proteome</keyword>
<organism evidence="2 3">
    <name type="scientific">Discina gigas</name>
    <dbReference type="NCBI Taxonomy" id="1032678"/>
    <lineage>
        <taxon>Eukaryota</taxon>
        <taxon>Fungi</taxon>
        <taxon>Dikarya</taxon>
        <taxon>Ascomycota</taxon>
        <taxon>Pezizomycotina</taxon>
        <taxon>Pezizomycetes</taxon>
        <taxon>Pezizales</taxon>
        <taxon>Discinaceae</taxon>
        <taxon>Discina</taxon>
    </lineage>
</organism>
<feature type="compositionally biased region" description="Low complexity" evidence="1">
    <location>
        <begin position="116"/>
        <end position="126"/>
    </location>
</feature>
<name>A0ABR3G8X9_9PEZI</name>
<proteinExistence type="predicted"/>
<sequence>MAELSKRKQQRPLPDQRSKIPNLPPAIPYHGTRQEIVHRDINELEVDDDDSGEDDDNDENEDEDGVGDENDNEDAEADEDNNSQPLPRRRGSPVAPGKPHRNKLLQKHRDMKETQQLHSQLSFLSSEASQPMKFGKQLKKREQQVAASEDSVGTEKPRYLDRNSGGTASYALMEKHPVLTAPPASDDHIIFVDNFPDTAQLGNLLHDRWSMSCVEMNTTSLLTKMAKRNARLSRLLCEARRPLEARM</sequence>
<dbReference type="Proteomes" id="UP001447188">
    <property type="component" value="Unassembled WGS sequence"/>
</dbReference>
<feature type="compositionally biased region" description="Acidic residues" evidence="1">
    <location>
        <begin position="43"/>
        <end position="81"/>
    </location>
</feature>
<comment type="caution">
    <text evidence="2">The sequence shown here is derived from an EMBL/GenBank/DDBJ whole genome shotgun (WGS) entry which is preliminary data.</text>
</comment>
<feature type="compositionally biased region" description="Basic and acidic residues" evidence="1">
    <location>
        <begin position="32"/>
        <end position="42"/>
    </location>
</feature>
<feature type="region of interest" description="Disordered" evidence="1">
    <location>
        <begin position="1"/>
        <end position="162"/>
    </location>
</feature>
<evidence type="ECO:0000313" key="3">
    <source>
        <dbReference type="Proteomes" id="UP001447188"/>
    </source>
</evidence>
<accession>A0ABR3G8X9</accession>
<protein>
    <submittedName>
        <fullName evidence="2">Uncharacterized protein</fullName>
    </submittedName>
</protein>